<dbReference type="Proteomes" id="UP001162156">
    <property type="component" value="Unassembled WGS sequence"/>
</dbReference>
<proteinExistence type="inferred from homology"/>
<gene>
    <name evidence="4" type="ORF">NQ314_002592</name>
</gene>
<dbReference type="InterPro" id="IPR011042">
    <property type="entry name" value="6-blade_b-propeller_TolB-like"/>
</dbReference>
<evidence type="ECO:0000259" key="3">
    <source>
        <dbReference type="Pfam" id="PF08450"/>
    </source>
</evidence>
<keyword evidence="5" id="KW-1185">Reference proteome</keyword>
<feature type="domain" description="SMP-30/Gluconolactonase/LRE-like region" evidence="3">
    <location>
        <begin position="16"/>
        <end position="126"/>
    </location>
</feature>
<comment type="cofactor">
    <cofactor evidence="2">
        <name>Zn(2+)</name>
        <dbReference type="ChEBI" id="CHEBI:29105"/>
    </cofactor>
    <text evidence="2">Binds 1 divalent metal cation per subunit.</text>
</comment>
<sequence length="140" mass="15690">MAPEIEKLIEAAIVELAEGPHWDAETQSLYFVDVTGQYIHKYVPSTKKHTKARIGKNVSFIIPVQGKNDQFVISTDREITLITWDGESEEVSNLQKLYEVDENIETAINDGKCDPSGRLWAGIEHILGNPSGLYGYVKLN</sequence>
<evidence type="ECO:0000256" key="2">
    <source>
        <dbReference type="PIRSR" id="PIRSR605511-2"/>
    </source>
</evidence>
<dbReference type="GO" id="GO:0019853">
    <property type="term" value="P:L-ascorbic acid biosynthetic process"/>
    <property type="evidence" value="ECO:0007669"/>
    <property type="project" value="TreeGrafter"/>
</dbReference>
<name>A0AAV8ZRC4_9CUCU</name>
<accession>A0AAV8ZRC4</accession>
<feature type="binding site" evidence="2">
    <location>
        <position position="109"/>
    </location>
    <ligand>
        <name>substrate</name>
    </ligand>
</feature>
<dbReference type="GO" id="GO:0005509">
    <property type="term" value="F:calcium ion binding"/>
    <property type="evidence" value="ECO:0007669"/>
    <property type="project" value="TreeGrafter"/>
</dbReference>
<dbReference type="InterPro" id="IPR013658">
    <property type="entry name" value="SGL"/>
</dbReference>
<organism evidence="4 5">
    <name type="scientific">Rhamnusium bicolor</name>
    <dbReference type="NCBI Taxonomy" id="1586634"/>
    <lineage>
        <taxon>Eukaryota</taxon>
        <taxon>Metazoa</taxon>
        <taxon>Ecdysozoa</taxon>
        <taxon>Arthropoda</taxon>
        <taxon>Hexapoda</taxon>
        <taxon>Insecta</taxon>
        <taxon>Pterygota</taxon>
        <taxon>Neoptera</taxon>
        <taxon>Endopterygota</taxon>
        <taxon>Coleoptera</taxon>
        <taxon>Polyphaga</taxon>
        <taxon>Cucujiformia</taxon>
        <taxon>Chrysomeloidea</taxon>
        <taxon>Cerambycidae</taxon>
        <taxon>Lepturinae</taxon>
        <taxon>Rhagiini</taxon>
        <taxon>Rhamnusium</taxon>
    </lineage>
</organism>
<keyword evidence="2" id="KW-0479">Metal-binding</keyword>
<dbReference type="PANTHER" id="PTHR10907:SF66">
    <property type="entry name" value="MIP34848P1-RELATED"/>
    <property type="match status" value="1"/>
</dbReference>
<reference evidence="4" key="1">
    <citation type="journal article" date="2023" name="Insect Mol. Biol.">
        <title>Genome sequencing provides insights into the evolution of gene families encoding plant cell wall-degrading enzymes in longhorned beetles.</title>
        <authorList>
            <person name="Shin N.R."/>
            <person name="Okamura Y."/>
            <person name="Kirsch R."/>
            <person name="Pauchet Y."/>
        </authorList>
    </citation>
    <scope>NUCLEOTIDE SEQUENCE</scope>
    <source>
        <strain evidence="4">RBIC_L_NR</strain>
    </source>
</reference>
<comment type="similarity">
    <text evidence="1">Belongs to the SMP-30/CGR1 family.</text>
</comment>
<dbReference type="Pfam" id="PF08450">
    <property type="entry name" value="SGL"/>
    <property type="match status" value="1"/>
</dbReference>
<dbReference type="InterPro" id="IPR005511">
    <property type="entry name" value="SMP-30"/>
</dbReference>
<dbReference type="AlphaFoldDB" id="A0AAV8ZRC4"/>
<dbReference type="PRINTS" id="PR01790">
    <property type="entry name" value="SMP30FAMILY"/>
</dbReference>
<evidence type="ECO:0000313" key="5">
    <source>
        <dbReference type="Proteomes" id="UP001162156"/>
    </source>
</evidence>
<feature type="binding site" evidence="2">
    <location>
        <position position="18"/>
    </location>
    <ligand>
        <name>a divalent metal cation</name>
        <dbReference type="ChEBI" id="CHEBI:60240"/>
    </ligand>
</feature>
<evidence type="ECO:0000313" key="4">
    <source>
        <dbReference type="EMBL" id="KAJ8967887.1"/>
    </source>
</evidence>
<dbReference type="GO" id="GO:0004341">
    <property type="term" value="F:gluconolactonase activity"/>
    <property type="evidence" value="ECO:0007669"/>
    <property type="project" value="TreeGrafter"/>
</dbReference>
<protein>
    <recommendedName>
        <fullName evidence="3">SMP-30/Gluconolactonase/LRE-like region domain-containing protein</fullName>
    </recommendedName>
</protein>
<keyword evidence="2" id="KW-0862">Zinc</keyword>
<comment type="caution">
    <text evidence="4">The sequence shown here is derived from an EMBL/GenBank/DDBJ whole genome shotgun (WGS) entry which is preliminary data.</text>
</comment>
<dbReference type="SUPFAM" id="SSF63829">
    <property type="entry name" value="Calcium-dependent phosphotriesterase"/>
    <property type="match status" value="1"/>
</dbReference>
<dbReference type="EMBL" id="JANEYF010000802">
    <property type="protein sequence ID" value="KAJ8967887.1"/>
    <property type="molecule type" value="Genomic_DNA"/>
</dbReference>
<evidence type="ECO:0000256" key="1">
    <source>
        <dbReference type="ARBA" id="ARBA00008853"/>
    </source>
</evidence>
<dbReference type="Gene3D" id="2.120.10.30">
    <property type="entry name" value="TolB, C-terminal domain"/>
    <property type="match status" value="1"/>
</dbReference>
<dbReference type="PANTHER" id="PTHR10907">
    <property type="entry name" value="REGUCALCIN"/>
    <property type="match status" value="1"/>
</dbReference>